<feature type="compositionally biased region" description="Gly residues" evidence="1">
    <location>
        <begin position="24"/>
        <end position="33"/>
    </location>
</feature>
<feature type="non-terminal residue" evidence="2">
    <location>
        <position position="1"/>
    </location>
</feature>
<organism evidence="2 3">
    <name type="scientific">Planomonospora corallina</name>
    <dbReference type="NCBI Taxonomy" id="1806052"/>
    <lineage>
        <taxon>Bacteria</taxon>
        <taxon>Bacillati</taxon>
        <taxon>Actinomycetota</taxon>
        <taxon>Actinomycetes</taxon>
        <taxon>Streptosporangiales</taxon>
        <taxon>Streptosporangiaceae</taxon>
        <taxon>Planomonospora</taxon>
    </lineage>
</organism>
<comment type="caution">
    <text evidence="2">The sequence shown here is derived from an EMBL/GenBank/DDBJ whole genome shotgun (WGS) entry which is preliminary data.</text>
</comment>
<protein>
    <submittedName>
        <fullName evidence="2">Uncharacterized protein</fullName>
    </submittedName>
</protein>
<sequence length="172" mass="18928">RPAARPGAEWTAGTGVDGRRARGTGDGLPGDGGARVPSTGMRTVRFESPFYNVTDDPDRVIGDFLGFALSLKNISGRPPAEEFADIFSPEGDGMRLPDTFVAYRAEVPDDVPEEFDDRFTEEIGRKELWVLTRLEFRKMSVSAVIEGPELRHLLHEALAQRTAAREARRGPS</sequence>
<evidence type="ECO:0000313" key="2">
    <source>
        <dbReference type="EMBL" id="MFC4057692.1"/>
    </source>
</evidence>
<evidence type="ECO:0000313" key="3">
    <source>
        <dbReference type="Proteomes" id="UP001595850"/>
    </source>
</evidence>
<dbReference type="Proteomes" id="UP001595850">
    <property type="component" value="Unassembled WGS sequence"/>
</dbReference>
<reference evidence="3" key="1">
    <citation type="journal article" date="2019" name="Int. J. Syst. Evol. Microbiol.">
        <title>The Global Catalogue of Microorganisms (GCM) 10K type strain sequencing project: providing services to taxonomists for standard genome sequencing and annotation.</title>
        <authorList>
            <consortium name="The Broad Institute Genomics Platform"/>
            <consortium name="The Broad Institute Genome Sequencing Center for Infectious Disease"/>
            <person name="Wu L."/>
            <person name="Ma J."/>
        </authorList>
    </citation>
    <scope>NUCLEOTIDE SEQUENCE [LARGE SCALE GENOMIC DNA]</scope>
    <source>
        <strain evidence="3">TBRC 4489</strain>
    </source>
</reference>
<proteinExistence type="predicted"/>
<evidence type="ECO:0000256" key="1">
    <source>
        <dbReference type="SAM" id="MobiDB-lite"/>
    </source>
</evidence>
<feature type="region of interest" description="Disordered" evidence="1">
    <location>
        <begin position="1"/>
        <end position="39"/>
    </location>
</feature>
<gene>
    <name evidence="2" type="ORF">ACFOWE_05270</name>
</gene>
<name>A0ABV8I0Q1_9ACTN</name>
<dbReference type="EMBL" id="JBHSBM010000011">
    <property type="protein sequence ID" value="MFC4057692.1"/>
    <property type="molecule type" value="Genomic_DNA"/>
</dbReference>
<keyword evidence="3" id="KW-1185">Reference proteome</keyword>
<dbReference type="RefSeq" id="WP_377285782.1">
    <property type="nucleotide sequence ID" value="NZ_JBHSBM010000011.1"/>
</dbReference>
<accession>A0ABV8I0Q1</accession>